<sequence length="240" mass="26095">MPGRVPGAVPGAVSVRRALTAPWGPGRRFEWPLRLEETDAASRGLALGAHTVAVRSVRRGDEGAWRRLRLAEDCRLAPWEATLPPGAAEGLRSFRSYVRQQGRAARRGESMALVVEADGALAGQVTVAPISWGALCSASLGYWIGSAWEGRGVMSLAVAMVLDHLLGPEVGLHRVEVSVRPENARSLALCRRLGLREEGLRRSYMHIDGQWADHVSFAVVAEETAQESGFVMRLGLKKRM</sequence>
<dbReference type="SUPFAM" id="SSF55729">
    <property type="entry name" value="Acyl-CoA N-acyltransferases (Nat)"/>
    <property type="match status" value="1"/>
</dbReference>
<evidence type="ECO:0000313" key="3">
    <source>
        <dbReference type="Proteomes" id="UP000266895"/>
    </source>
</evidence>
<keyword evidence="2" id="KW-0012">Acyltransferase</keyword>
<dbReference type="GO" id="GO:0008999">
    <property type="term" value="F:protein-N-terminal-alanine acetyltransferase activity"/>
    <property type="evidence" value="ECO:0007669"/>
    <property type="project" value="TreeGrafter"/>
</dbReference>
<keyword evidence="2" id="KW-0808">Transferase</keyword>
<dbReference type="InterPro" id="IPR051908">
    <property type="entry name" value="Ribosomal_N-acetyltransferase"/>
</dbReference>
<dbReference type="Gene3D" id="3.40.630.30">
    <property type="match status" value="1"/>
</dbReference>
<keyword evidence="3" id="KW-1185">Reference proteome</keyword>
<dbReference type="EC" id="2.3.1.-" evidence="2"/>
<proteinExistence type="predicted"/>
<dbReference type="InterPro" id="IPR000182">
    <property type="entry name" value="GNAT_dom"/>
</dbReference>
<feature type="domain" description="N-acetyltransferase" evidence="1">
    <location>
        <begin position="66"/>
        <end position="226"/>
    </location>
</feature>
<dbReference type="RefSeq" id="WP_232009725.1">
    <property type="nucleotide sequence ID" value="NZ_LR134350.1"/>
</dbReference>
<accession>A0A3S4R226</accession>
<dbReference type="EMBL" id="LR134350">
    <property type="protein sequence ID" value="VEG29573.1"/>
    <property type="molecule type" value="Genomic_DNA"/>
</dbReference>
<evidence type="ECO:0000313" key="2">
    <source>
        <dbReference type="EMBL" id="VEG29573.1"/>
    </source>
</evidence>
<dbReference type="Proteomes" id="UP000266895">
    <property type="component" value="Chromosome"/>
</dbReference>
<reference evidence="2 3" key="1">
    <citation type="submission" date="2018-12" db="EMBL/GenBank/DDBJ databases">
        <authorList>
            <consortium name="Pathogen Informatics"/>
        </authorList>
    </citation>
    <scope>NUCLEOTIDE SEQUENCE [LARGE SCALE GENOMIC DNA]</scope>
    <source>
        <strain evidence="2 3">NCTC11636</strain>
    </source>
</reference>
<dbReference type="Pfam" id="PF13302">
    <property type="entry name" value="Acetyltransf_3"/>
    <property type="match status" value="1"/>
</dbReference>
<evidence type="ECO:0000259" key="1">
    <source>
        <dbReference type="PROSITE" id="PS51186"/>
    </source>
</evidence>
<dbReference type="GO" id="GO:0005737">
    <property type="term" value="C:cytoplasm"/>
    <property type="evidence" value="ECO:0007669"/>
    <property type="project" value="TreeGrafter"/>
</dbReference>
<protein>
    <submittedName>
        <fullName evidence="2">Ribosomal N-acetyltransferase YdaF</fullName>
        <ecNumber evidence="2">2.3.1.-</ecNumber>
    </submittedName>
</protein>
<dbReference type="AlphaFoldDB" id="A0A3S4R226"/>
<name>A0A3S4R226_9ACTO</name>
<dbReference type="PANTHER" id="PTHR43441:SF2">
    <property type="entry name" value="FAMILY ACETYLTRANSFERASE, PUTATIVE (AFU_ORTHOLOGUE AFUA_7G00850)-RELATED"/>
    <property type="match status" value="1"/>
</dbReference>
<dbReference type="GO" id="GO:1990189">
    <property type="term" value="F:protein N-terminal-serine acetyltransferase activity"/>
    <property type="evidence" value="ECO:0007669"/>
    <property type="project" value="TreeGrafter"/>
</dbReference>
<dbReference type="PROSITE" id="PS51186">
    <property type="entry name" value="GNAT"/>
    <property type="match status" value="1"/>
</dbReference>
<dbReference type="PANTHER" id="PTHR43441">
    <property type="entry name" value="RIBOSOMAL-PROTEIN-SERINE ACETYLTRANSFERASE"/>
    <property type="match status" value="1"/>
</dbReference>
<dbReference type="InterPro" id="IPR016181">
    <property type="entry name" value="Acyl_CoA_acyltransferase"/>
</dbReference>
<gene>
    <name evidence="2" type="primary">ydaF</name>
    <name evidence="2" type="ORF">NCTC11636_02110</name>
</gene>
<organism evidence="2 3">
    <name type="scientific">Actinomyces howellii</name>
    <dbReference type="NCBI Taxonomy" id="52771"/>
    <lineage>
        <taxon>Bacteria</taxon>
        <taxon>Bacillati</taxon>
        <taxon>Actinomycetota</taxon>
        <taxon>Actinomycetes</taxon>
        <taxon>Actinomycetales</taxon>
        <taxon>Actinomycetaceae</taxon>
        <taxon>Actinomyces</taxon>
    </lineage>
</organism>
<dbReference type="KEGG" id="ahw:NCTC11636_02110"/>